<feature type="chain" id="PRO_5018059363" evidence="10">
    <location>
        <begin position="33"/>
        <end position="175"/>
    </location>
</feature>
<dbReference type="GO" id="GO:0005886">
    <property type="term" value="C:plasma membrane"/>
    <property type="evidence" value="ECO:0007669"/>
    <property type="project" value="UniProtKB-SubCell"/>
</dbReference>
<reference evidence="11 12" key="1">
    <citation type="journal article" date="2014" name="Nat. Genet.">
        <title>Whole-genome sequence of a flatfish provides insights into ZW sex chromosome evolution and adaptation to a benthic lifestyle.</title>
        <authorList>
            <person name="Chen S."/>
            <person name="Zhang G."/>
            <person name="Shao C."/>
            <person name="Huang Q."/>
            <person name="Liu G."/>
            <person name="Zhang P."/>
            <person name="Song W."/>
            <person name="An N."/>
            <person name="Chalopin D."/>
            <person name="Volff J.N."/>
            <person name="Hong Y."/>
            <person name="Li Q."/>
            <person name="Sha Z."/>
            <person name="Zhou H."/>
            <person name="Xie M."/>
            <person name="Yu Q."/>
            <person name="Liu Y."/>
            <person name="Xiang H."/>
            <person name="Wang N."/>
            <person name="Wu K."/>
            <person name="Yang C."/>
            <person name="Zhou Q."/>
            <person name="Liao X."/>
            <person name="Yang L."/>
            <person name="Hu Q."/>
            <person name="Zhang J."/>
            <person name="Meng L."/>
            <person name="Jin L."/>
            <person name="Tian Y."/>
            <person name="Lian J."/>
            <person name="Yang J."/>
            <person name="Miao G."/>
            <person name="Liu S."/>
            <person name="Liang Z."/>
            <person name="Yan F."/>
            <person name="Li Y."/>
            <person name="Sun B."/>
            <person name="Zhang H."/>
            <person name="Zhang J."/>
            <person name="Zhu Y."/>
            <person name="Du M."/>
            <person name="Zhao Y."/>
            <person name="Schartl M."/>
            <person name="Tang Q."/>
            <person name="Wang J."/>
        </authorList>
    </citation>
    <scope>NUCLEOTIDE SEQUENCE</scope>
</reference>
<keyword evidence="8" id="KW-0449">Lipoprotein</keyword>
<reference evidence="11" key="3">
    <citation type="submission" date="2025-09" db="UniProtKB">
        <authorList>
            <consortium name="Ensembl"/>
        </authorList>
    </citation>
    <scope>IDENTIFICATION</scope>
</reference>
<name>A0A3P8V5G9_CYNSE</name>
<dbReference type="PANTHER" id="PTHR15902">
    <property type="entry name" value="NEURITIN-RELATED"/>
    <property type="match status" value="1"/>
</dbReference>
<evidence type="ECO:0000256" key="4">
    <source>
        <dbReference type="ARBA" id="ARBA00022622"/>
    </source>
</evidence>
<comment type="similarity">
    <text evidence="2">Belongs to the neuritin family.</text>
</comment>
<protein>
    <submittedName>
        <fullName evidence="11">Neuritin 1-like b</fullName>
    </submittedName>
</protein>
<keyword evidence="3" id="KW-1003">Cell membrane</keyword>
<evidence type="ECO:0000256" key="5">
    <source>
        <dbReference type="ARBA" id="ARBA00022729"/>
    </source>
</evidence>
<dbReference type="InParanoid" id="A0A3P8V5G9"/>
<dbReference type="KEGG" id="csem:103378903"/>
<evidence type="ECO:0000313" key="11">
    <source>
        <dbReference type="Ensembl" id="ENSCSEP00000009349.1"/>
    </source>
</evidence>
<keyword evidence="6" id="KW-0472">Membrane</keyword>
<dbReference type="AlphaFoldDB" id="A0A3P8V5G9"/>
<sequence length="175" mass="18911">MMRPWAGAGERLVHLVVVVVSLCSGLLPVRDAAVIPVSCDSIYKSFAQCLLTLGDSLATDTQKDQNTQDIDAICRSWNTFHVCANSALTGCPGEAAAVWESLRKESRKAEFSGNLYDVCASRTTLPPSTVPAPASPPTSDMTNQETLKGHTHTPRLHPGTLWFPVCSTLLFLTRP</sequence>
<evidence type="ECO:0000256" key="9">
    <source>
        <dbReference type="SAM" id="MobiDB-lite"/>
    </source>
</evidence>
<comment type="subcellular location">
    <subcellularLocation>
        <location evidence="1">Cell membrane</location>
        <topology evidence="1">Lipid-anchor</topology>
        <topology evidence="1">GPI-anchor</topology>
    </subcellularLocation>
</comment>
<keyword evidence="5 10" id="KW-0732">Signal</keyword>
<keyword evidence="12" id="KW-1185">Reference proteome</keyword>
<dbReference type="Proteomes" id="UP000265120">
    <property type="component" value="Chromosome 5"/>
</dbReference>
<evidence type="ECO:0000256" key="10">
    <source>
        <dbReference type="SAM" id="SignalP"/>
    </source>
</evidence>
<evidence type="ECO:0000256" key="3">
    <source>
        <dbReference type="ARBA" id="ARBA00022475"/>
    </source>
</evidence>
<organism evidence="11 12">
    <name type="scientific">Cynoglossus semilaevis</name>
    <name type="common">Tongue sole</name>
    <dbReference type="NCBI Taxonomy" id="244447"/>
    <lineage>
        <taxon>Eukaryota</taxon>
        <taxon>Metazoa</taxon>
        <taxon>Chordata</taxon>
        <taxon>Craniata</taxon>
        <taxon>Vertebrata</taxon>
        <taxon>Euteleostomi</taxon>
        <taxon>Actinopterygii</taxon>
        <taxon>Neopterygii</taxon>
        <taxon>Teleostei</taxon>
        <taxon>Neoteleostei</taxon>
        <taxon>Acanthomorphata</taxon>
        <taxon>Carangaria</taxon>
        <taxon>Pleuronectiformes</taxon>
        <taxon>Pleuronectoidei</taxon>
        <taxon>Cynoglossidae</taxon>
        <taxon>Cynoglossinae</taxon>
        <taxon>Cynoglossus</taxon>
    </lineage>
</organism>
<evidence type="ECO:0000256" key="2">
    <source>
        <dbReference type="ARBA" id="ARBA00008377"/>
    </source>
</evidence>
<evidence type="ECO:0000313" key="12">
    <source>
        <dbReference type="Proteomes" id="UP000265120"/>
    </source>
</evidence>
<evidence type="ECO:0000256" key="1">
    <source>
        <dbReference type="ARBA" id="ARBA00004609"/>
    </source>
</evidence>
<reference evidence="11" key="2">
    <citation type="submission" date="2025-08" db="UniProtKB">
        <authorList>
            <consortium name="Ensembl"/>
        </authorList>
    </citation>
    <scope>IDENTIFICATION</scope>
</reference>
<dbReference type="Ensembl" id="ENSCSET00000009461.1">
    <property type="protein sequence ID" value="ENSCSEP00000009349.1"/>
    <property type="gene ID" value="ENSCSEG00000006005.1"/>
</dbReference>
<proteinExistence type="inferred from homology"/>
<dbReference type="GeneTree" id="ENSGT00530000063853"/>
<dbReference type="PANTHER" id="PTHR15902:SF6">
    <property type="entry name" value="NEURITIN 1-LIKE B"/>
    <property type="match status" value="1"/>
</dbReference>
<keyword evidence="7" id="KW-0325">Glycoprotein</keyword>
<evidence type="ECO:0000256" key="6">
    <source>
        <dbReference type="ARBA" id="ARBA00023136"/>
    </source>
</evidence>
<feature type="region of interest" description="Disordered" evidence="9">
    <location>
        <begin position="126"/>
        <end position="153"/>
    </location>
</feature>
<accession>A0A3P8V5G9</accession>
<keyword evidence="4" id="KW-0336">GPI-anchor</keyword>
<dbReference type="InterPro" id="IPR026144">
    <property type="entry name" value="Neuritin_fam"/>
</dbReference>
<feature type="signal peptide" evidence="10">
    <location>
        <begin position="1"/>
        <end position="32"/>
    </location>
</feature>
<dbReference type="Pfam" id="PF15056">
    <property type="entry name" value="NRN1"/>
    <property type="match status" value="1"/>
</dbReference>
<evidence type="ECO:0000256" key="8">
    <source>
        <dbReference type="ARBA" id="ARBA00023288"/>
    </source>
</evidence>
<dbReference type="GO" id="GO:1990138">
    <property type="term" value="P:neuron projection extension"/>
    <property type="evidence" value="ECO:0007669"/>
    <property type="project" value="TreeGrafter"/>
</dbReference>
<evidence type="ECO:0000256" key="7">
    <source>
        <dbReference type="ARBA" id="ARBA00023180"/>
    </source>
</evidence>
<dbReference type="GO" id="GO:0098552">
    <property type="term" value="C:side of membrane"/>
    <property type="evidence" value="ECO:0007669"/>
    <property type="project" value="UniProtKB-KW"/>
</dbReference>